<feature type="region of interest" description="Disordered" evidence="1">
    <location>
        <begin position="1"/>
        <end position="60"/>
    </location>
</feature>
<gene>
    <name evidence="2" type="ORF">PoMZ_01149</name>
</gene>
<reference evidence="2 3" key="1">
    <citation type="journal article" date="2019" name="Mol. Biol. Evol.">
        <title>Blast fungal genomes show frequent chromosomal changes, gene gains and losses, and effector gene turnover.</title>
        <authorList>
            <person name="Gomez Luciano L.B."/>
            <person name="Jason Tsai I."/>
            <person name="Chuma I."/>
            <person name="Tosa Y."/>
            <person name="Chen Y.H."/>
            <person name="Li J.Y."/>
            <person name="Li M.Y."/>
            <person name="Jade Lu M.Y."/>
            <person name="Nakayashiki H."/>
            <person name="Li W.H."/>
        </authorList>
    </citation>
    <scope>NUCLEOTIDE SEQUENCE [LARGE SCALE GENOMIC DNA]</scope>
    <source>
        <strain evidence="2">MZ5-1-6</strain>
    </source>
</reference>
<feature type="compositionally biased region" description="Polar residues" evidence="1">
    <location>
        <begin position="11"/>
        <end position="20"/>
    </location>
</feature>
<feature type="compositionally biased region" description="Basic and acidic residues" evidence="1">
    <location>
        <begin position="1"/>
        <end position="10"/>
    </location>
</feature>
<evidence type="ECO:0000313" key="3">
    <source>
        <dbReference type="Proteomes" id="UP000294847"/>
    </source>
</evidence>
<name>A0A4P7N1X1_PYROR</name>
<proteinExistence type="predicted"/>
<dbReference type="AlphaFoldDB" id="A0A4P7N1X1"/>
<dbReference type="Proteomes" id="UP000294847">
    <property type="component" value="Chromosome 2"/>
</dbReference>
<sequence length="60" mass="6895">MIKKQKEVENSSRPNQSPESTGVGGSKKTTQIWPQHLHSTYREFSQGFPEPTQPQKNMCY</sequence>
<dbReference type="EMBL" id="CP034205">
    <property type="protein sequence ID" value="QBZ56243.1"/>
    <property type="molecule type" value="Genomic_DNA"/>
</dbReference>
<evidence type="ECO:0000256" key="1">
    <source>
        <dbReference type="SAM" id="MobiDB-lite"/>
    </source>
</evidence>
<protein>
    <submittedName>
        <fullName evidence="2">Uncharacterized protein</fullName>
    </submittedName>
</protein>
<organism evidence="2 3">
    <name type="scientific">Pyricularia oryzae</name>
    <name type="common">Rice blast fungus</name>
    <name type="synonym">Magnaporthe oryzae</name>
    <dbReference type="NCBI Taxonomy" id="318829"/>
    <lineage>
        <taxon>Eukaryota</taxon>
        <taxon>Fungi</taxon>
        <taxon>Dikarya</taxon>
        <taxon>Ascomycota</taxon>
        <taxon>Pezizomycotina</taxon>
        <taxon>Sordariomycetes</taxon>
        <taxon>Sordariomycetidae</taxon>
        <taxon>Magnaporthales</taxon>
        <taxon>Pyriculariaceae</taxon>
        <taxon>Pyricularia</taxon>
    </lineage>
</organism>
<accession>A0A4P7N1X1</accession>
<evidence type="ECO:0000313" key="2">
    <source>
        <dbReference type="EMBL" id="QBZ56243.1"/>
    </source>
</evidence>